<dbReference type="Proteomes" id="UP001552299">
    <property type="component" value="Unassembled WGS sequence"/>
</dbReference>
<keyword evidence="4" id="KW-1185">Reference proteome</keyword>
<dbReference type="EMBL" id="JANQDX010000001">
    <property type="protein sequence ID" value="KAL0928286.1"/>
    <property type="molecule type" value="Genomic_DNA"/>
</dbReference>
<organism evidence="3 4">
    <name type="scientific">Dendrobium thyrsiflorum</name>
    <name type="common">Pinecone-like raceme dendrobium</name>
    <name type="synonym">Orchid</name>
    <dbReference type="NCBI Taxonomy" id="117978"/>
    <lineage>
        <taxon>Eukaryota</taxon>
        <taxon>Viridiplantae</taxon>
        <taxon>Streptophyta</taxon>
        <taxon>Embryophyta</taxon>
        <taxon>Tracheophyta</taxon>
        <taxon>Spermatophyta</taxon>
        <taxon>Magnoliopsida</taxon>
        <taxon>Liliopsida</taxon>
        <taxon>Asparagales</taxon>
        <taxon>Orchidaceae</taxon>
        <taxon>Epidendroideae</taxon>
        <taxon>Malaxideae</taxon>
        <taxon>Dendrobiinae</taxon>
        <taxon>Dendrobium</taxon>
    </lineage>
</organism>
<evidence type="ECO:0000313" key="4">
    <source>
        <dbReference type="Proteomes" id="UP001552299"/>
    </source>
</evidence>
<keyword evidence="2" id="KW-1133">Transmembrane helix</keyword>
<name>A0ABD0W3D3_DENTH</name>
<evidence type="ECO:0000256" key="2">
    <source>
        <dbReference type="SAM" id="Phobius"/>
    </source>
</evidence>
<feature type="transmembrane region" description="Helical" evidence="2">
    <location>
        <begin position="34"/>
        <end position="52"/>
    </location>
</feature>
<accession>A0ABD0W3D3</accession>
<evidence type="ECO:0000256" key="1">
    <source>
        <dbReference type="SAM" id="MobiDB-lite"/>
    </source>
</evidence>
<reference evidence="3 4" key="1">
    <citation type="journal article" date="2024" name="Plant Biotechnol. J.">
        <title>Dendrobium thyrsiflorum genome and its molecular insights into genes involved in important horticultural traits.</title>
        <authorList>
            <person name="Chen B."/>
            <person name="Wang J.Y."/>
            <person name="Zheng P.J."/>
            <person name="Li K.L."/>
            <person name="Liang Y.M."/>
            <person name="Chen X.F."/>
            <person name="Zhang C."/>
            <person name="Zhao X."/>
            <person name="He X."/>
            <person name="Zhang G.Q."/>
            <person name="Liu Z.J."/>
            <person name="Xu Q."/>
        </authorList>
    </citation>
    <scope>NUCLEOTIDE SEQUENCE [LARGE SCALE GENOMIC DNA]</scope>
    <source>
        <strain evidence="3">GZMU011</strain>
    </source>
</reference>
<feature type="region of interest" description="Disordered" evidence="1">
    <location>
        <begin position="123"/>
        <end position="145"/>
    </location>
</feature>
<comment type="caution">
    <text evidence="3">The sequence shown here is derived from an EMBL/GenBank/DDBJ whole genome shotgun (WGS) entry which is preliminary data.</text>
</comment>
<sequence length="145" mass="15275">MCRVASLRVHIAVMSLRVSHVAAAAAVASSRGVRLAFCLFGFLSASSVSYFVSRFPDETLRFSMLGVGFCGCSCTRHLGIVLSAWGQLLGSSVPCYPVLLAVVYREHLCWAASESAQGEAAASAMGGRGRGPAFGGRGGRGMRRR</sequence>
<keyword evidence="2" id="KW-0812">Transmembrane</keyword>
<keyword evidence="2" id="KW-0472">Membrane</keyword>
<evidence type="ECO:0000313" key="3">
    <source>
        <dbReference type="EMBL" id="KAL0928286.1"/>
    </source>
</evidence>
<protein>
    <submittedName>
        <fullName evidence="3">Uncharacterized protein</fullName>
    </submittedName>
</protein>
<gene>
    <name evidence="3" type="ORF">M5K25_000158</name>
</gene>
<dbReference type="AlphaFoldDB" id="A0ABD0W3D3"/>
<proteinExistence type="predicted"/>
<feature type="compositionally biased region" description="Gly residues" evidence="1">
    <location>
        <begin position="126"/>
        <end position="139"/>
    </location>
</feature>